<keyword evidence="3" id="KW-1185">Reference proteome</keyword>
<evidence type="ECO:0000313" key="3">
    <source>
        <dbReference type="Proteomes" id="UP000822688"/>
    </source>
</evidence>
<dbReference type="Proteomes" id="UP000822688">
    <property type="component" value="Chromosome V"/>
</dbReference>
<dbReference type="EMBL" id="CM026426">
    <property type="protein sequence ID" value="KAG0572446.1"/>
    <property type="molecule type" value="Genomic_DNA"/>
</dbReference>
<feature type="region of interest" description="Disordered" evidence="1">
    <location>
        <begin position="41"/>
        <end position="72"/>
    </location>
</feature>
<protein>
    <submittedName>
        <fullName evidence="2">Uncharacterized protein</fullName>
    </submittedName>
</protein>
<reference evidence="2" key="1">
    <citation type="submission" date="2020-06" db="EMBL/GenBank/DDBJ databases">
        <title>WGS assembly of Ceratodon purpureus strain R40.</title>
        <authorList>
            <person name="Carey S.B."/>
            <person name="Jenkins J."/>
            <person name="Shu S."/>
            <person name="Lovell J.T."/>
            <person name="Sreedasyam A."/>
            <person name="Maumus F."/>
            <person name="Tiley G.P."/>
            <person name="Fernandez-Pozo N."/>
            <person name="Barry K."/>
            <person name="Chen C."/>
            <person name="Wang M."/>
            <person name="Lipzen A."/>
            <person name="Daum C."/>
            <person name="Saski C.A."/>
            <person name="Payton A.C."/>
            <person name="Mcbreen J.C."/>
            <person name="Conrad R.E."/>
            <person name="Kollar L.M."/>
            <person name="Olsson S."/>
            <person name="Huttunen S."/>
            <person name="Landis J.B."/>
            <person name="Wickett N.J."/>
            <person name="Johnson M.G."/>
            <person name="Rensing S.A."/>
            <person name="Grimwood J."/>
            <person name="Schmutz J."/>
            <person name="Mcdaniel S.F."/>
        </authorList>
    </citation>
    <scope>NUCLEOTIDE SEQUENCE</scope>
    <source>
        <strain evidence="2">R40</strain>
    </source>
</reference>
<organism evidence="2 3">
    <name type="scientific">Ceratodon purpureus</name>
    <name type="common">Fire moss</name>
    <name type="synonym">Dicranum purpureum</name>
    <dbReference type="NCBI Taxonomy" id="3225"/>
    <lineage>
        <taxon>Eukaryota</taxon>
        <taxon>Viridiplantae</taxon>
        <taxon>Streptophyta</taxon>
        <taxon>Embryophyta</taxon>
        <taxon>Bryophyta</taxon>
        <taxon>Bryophytina</taxon>
        <taxon>Bryopsida</taxon>
        <taxon>Dicranidae</taxon>
        <taxon>Pseudoditrichales</taxon>
        <taxon>Ditrichaceae</taxon>
        <taxon>Ceratodon</taxon>
    </lineage>
</organism>
<evidence type="ECO:0000313" key="2">
    <source>
        <dbReference type="EMBL" id="KAG0572446.1"/>
    </source>
</evidence>
<evidence type="ECO:0000256" key="1">
    <source>
        <dbReference type="SAM" id="MobiDB-lite"/>
    </source>
</evidence>
<dbReference type="AlphaFoldDB" id="A0A8T0HNN4"/>
<comment type="caution">
    <text evidence="2">The sequence shown here is derived from an EMBL/GenBank/DDBJ whole genome shotgun (WGS) entry which is preliminary data.</text>
</comment>
<accession>A0A8T0HNN4</accession>
<gene>
    <name evidence="2" type="ORF">KC19_VG095800</name>
</gene>
<proteinExistence type="predicted"/>
<name>A0A8T0HNN4_CERPU</name>
<sequence length="72" mass="8076">MSFNFDNDISQLLARLRRRGNYSNIMGHLHSLMEAEIKDSDQPSVGEMNDVVGTPPPITEHSLPNAGFTELY</sequence>